<evidence type="ECO:0000259" key="2">
    <source>
        <dbReference type="PROSITE" id="PS50042"/>
    </source>
</evidence>
<name>A0A8R1DKI3_CAEJA</name>
<reference evidence="4" key="1">
    <citation type="submission" date="2010-08" db="EMBL/GenBank/DDBJ databases">
        <authorList>
            <consortium name="Caenorhabditis japonica Sequencing Consortium"/>
            <person name="Wilson R.K."/>
        </authorList>
    </citation>
    <scope>NUCLEOTIDE SEQUENCE [LARGE SCALE GENOMIC DNA]</scope>
    <source>
        <strain evidence="4">DF5081</strain>
    </source>
</reference>
<dbReference type="InterPro" id="IPR014710">
    <property type="entry name" value="RmlC-like_jellyroll"/>
</dbReference>
<dbReference type="CDD" id="cd00038">
    <property type="entry name" value="CAP_ED"/>
    <property type="match status" value="1"/>
</dbReference>
<dbReference type="InterPro" id="IPR000595">
    <property type="entry name" value="cNMP-bd_dom"/>
</dbReference>
<reference evidence="3" key="2">
    <citation type="submission" date="2022-06" db="UniProtKB">
        <authorList>
            <consortium name="EnsemblMetazoa"/>
        </authorList>
    </citation>
    <scope>IDENTIFICATION</scope>
    <source>
        <strain evidence="3">DF5081</strain>
    </source>
</reference>
<feature type="coiled-coil region" evidence="1">
    <location>
        <begin position="14"/>
        <end position="41"/>
    </location>
</feature>
<protein>
    <submittedName>
        <fullName evidence="3">Cyclic nucleotide-binding domain-containing protein</fullName>
    </submittedName>
</protein>
<proteinExistence type="predicted"/>
<organism evidence="3 4">
    <name type="scientific">Caenorhabditis japonica</name>
    <dbReference type="NCBI Taxonomy" id="281687"/>
    <lineage>
        <taxon>Eukaryota</taxon>
        <taxon>Metazoa</taxon>
        <taxon>Ecdysozoa</taxon>
        <taxon>Nematoda</taxon>
        <taxon>Chromadorea</taxon>
        <taxon>Rhabditida</taxon>
        <taxon>Rhabditina</taxon>
        <taxon>Rhabditomorpha</taxon>
        <taxon>Rhabditoidea</taxon>
        <taxon>Rhabditidae</taxon>
        <taxon>Peloderinae</taxon>
        <taxon>Caenorhabditis</taxon>
    </lineage>
</organism>
<evidence type="ECO:0000256" key="1">
    <source>
        <dbReference type="SAM" id="Coils"/>
    </source>
</evidence>
<evidence type="ECO:0000313" key="3">
    <source>
        <dbReference type="EnsemblMetazoa" id="CJA05274a.1"/>
    </source>
</evidence>
<accession>A0A8R1DKI3</accession>
<dbReference type="InterPro" id="IPR018490">
    <property type="entry name" value="cNMP-bd_dom_sf"/>
</dbReference>
<dbReference type="Gene3D" id="2.60.120.10">
    <property type="entry name" value="Jelly Rolls"/>
    <property type="match status" value="1"/>
</dbReference>
<sequence length="130" mass="14871">MFHRFRYSVMDFSREALLAELELKDDIIEQLRKELDEYRVANSVRKTAISSEPDVQVKRQIIGKSDEAFETIGNALMCNSFLRNLDSIQIDKIASAMYPVHVTAGAIIIRQGELGSIMYVIQVNTVQEFQ</sequence>
<dbReference type="Proteomes" id="UP000005237">
    <property type="component" value="Unassembled WGS sequence"/>
</dbReference>
<keyword evidence="1" id="KW-0175">Coiled coil</keyword>
<dbReference type="EnsemblMetazoa" id="CJA05274a.1">
    <property type="protein sequence ID" value="CJA05274a.1"/>
    <property type="gene ID" value="WBGene00124478"/>
</dbReference>
<dbReference type="PROSITE" id="PS50042">
    <property type="entry name" value="CNMP_BINDING_3"/>
    <property type="match status" value="1"/>
</dbReference>
<keyword evidence="4" id="KW-1185">Reference proteome</keyword>
<evidence type="ECO:0000313" key="4">
    <source>
        <dbReference type="Proteomes" id="UP000005237"/>
    </source>
</evidence>
<dbReference type="AlphaFoldDB" id="A0A8R1DKI3"/>
<feature type="domain" description="Cyclic nucleotide-binding" evidence="2">
    <location>
        <begin position="81"/>
        <end position="130"/>
    </location>
</feature>
<dbReference type="SUPFAM" id="SSF51206">
    <property type="entry name" value="cAMP-binding domain-like"/>
    <property type="match status" value="1"/>
</dbReference>